<proteinExistence type="predicted"/>
<dbReference type="AlphaFoldDB" id="A0A1H4GYA4"/>
<sequence>MNFYHSTHQYYCGIDLHARMPLSMYPRSIKRDLPRLKQLVRFFCSLNTTY</sequence>
<organism evidence="1 2">
    <name type="scientific">Marinobacterium iners DSM 11526</name>
    <dbReference type="NCBI Taxonomy" id="1122198"/>
    <lineage>
        <taxon>Bacteria</taxon>
        <taxon>Pseudomonadati</taxon>
        <taxon>Pseudomonadota</taxon>
        <taxon>Gammaproteobacteria</taxon>
        <taxon>Oceanospirillales</taxon>
        <taxon>Oceanospirillaceae</taxon>
        <taxon>Marinobacterium</taxon>
    </lineage>
</organism>
<dbReference type="EMBL" id="FNRJ01000022">
    <property type="protein sequence ID" value="SEB14559.1"/>
    <property type="molecule type" value="Genomic_DNA"/>
</dbReference>
<evidence type="ECO:0000313" key="2">
    <source>
        <dbReference type="Proteomes" id="UP000242469"/>
    </source>
</evidence>
<name>A0A1H4GYA4_9GAMM</name>
<gene>
    <name evidence="1" type="ORF">SAMN02745729_12241</name>
</gene>
<accession>A0A1H4GYA4</accession>
<dbReference type="Proteomes" id="UP000242469">
    <property type="component" value="Unassembled WGS sequence"/>
</dbReference>
<protein>
    <submittedName>
        <fullName evidence="1">Uncharacterized protein</fullName>
    </submittedName>
</protein>
<reference evidence="2" key="1">
    <citation type="submission" date="2016-10" db="EMBL/GenBank/DDBJ databases">
        <authorList>
            <person name="Varghese N."/>
            <person name="Submissions S."/>
        </authorList>
    </citation>
    <scope>NUCLEOTIDE SEQUENCE [LARGE SCALE GENOMIC DNA]</scope>
    <source>
        <strain evidence="2">DSM 11526</strain>
    </source>
</reference>
<keyword evidence="2" id="KW-1185">Reference proteome</keyword>
<evidence type="ECO:0000313" key="1">
    <source>
        <dbReference type="EMBL" id="SEB14559.1"/>
    </source>
</evidence>